<dbReference type="Proteomes" id="UP001234178">
    <property type="component" value="Unassembled WGS sequence"/>
</dbReference>
<sequence>MGKVFSSWRRYMKVKKLQPTGSRSSSSHRKFCFNSTKAKKKERFINKINDYALIELTTYRRVKDAIRRHRQRMGYGDTQ</sequence>
<comment type="caution">
    <text evidence="1">The sequence shown here is derived from an EMBL/GenBank/DDBJ whole genome shotgun (WGS) entry which is preliminary data.</text>
</comment>
<proteinExistence type="predicted"/>
<organism evidence="1 2">
    <name type="scientific">Daphnia magna</name>
    <dbReference type="NCBI Taxonomy" id="35525"/>
    <lineage>
        <taxon>Eukaryota</taxon>
        <taxon>Metazoa</taxon>
        <taxon>Ecdysozoa</taxon>
        <taxon>Arthropoda</taxon>
        <taxon>Crustacea</taxon>
        <taxon>Branchiopoda</taxon>
        <taxon>Diplostraca</taxon>
        <taxon>Cladocera</taxon>
        <taxon>Anomopoda</taxon>
        <taxon>Daphniidae</taxon>
        <taxon>Daphnia</taxon>
    </lineage>
</organism>
<evidence type="ECO:0000313" key="2">
    <source>
        <dbReference type="Proteomes" id="UP001234178"/>
    </source>
</evidence>
<protein>
    <submittedName>
        <fullName evidence="1">Uncharacterized protein</fullName>
    </submittedName>
</protein>
<name>A0ABQ9Z674_9CRUS</name>
<dbReference type="EMBL" id="JAOYFB010000002">
    <property type="protein sequence ID" value="KAK4008408.1"/>
    <property type="molecule type" value="Genomic_DNA"/>
</dbReference>
<accession>A0ABQ9Z674</accession>
<reference evidence="1 2" key="1">
    <citation type="journal article" date="2023" name="Nucleic Acids Res.">
        <title>The hologenome of Daphnia magna reveals possible DNA methylation and microbiome-mediated evolution of the host genome.</title>
        <authorList>
            <person name="Chaturvedi A."/>
            <person name="Li X."/>
            <person name="Dhandapani V."/>
            <person name="Marshall H."/>
            <person name="Kissane S."/>
            <person name="Cuenca-Cambronero M."/>
            <person name="Asole G."/>
            <person name="Calvet F."/>
            <person name="Ruiz-Romero M."/>
            <person name="Marangio P."/>
            <person name="Guigo R."/>
            <person name="Rago D."/>
            <person name="Mirbahai L."/>
            <person name="Eastwood N."/>
            <person name="Colbourne J.K."/>
            <person name="Zhou J."/>
            <person name="Mallon E."/>
            <person name="Orsini L."/>
        </authorList>
    </citation>
    <scope>NUCLEOTIDE SEQUENCE [LARGE SCALE GENOMIC DNA]</scope>
    <source>
        <strain evidence="1">LRV0_1</strain>
    </source>
</reference>
<gene>
    <name evidence="1" type="ORF">OUZ56_013548</name>
</gene>
<evidence type="ECO:0000313" key="1">
    <source>
        <dbReference type="EMBL" id="KAK4008408.1"/>
    </source>
</evidence>
<keyword evidence="2" id="KW-1185">Reference proteome</keyword>